<accession>A0A0L6UQU6</accession>
<evidence type="ECO:0000313" key="4">
    <source>
        <dbReference type="Proteomes" id="UP000037035"/>
    </source>
</evidence>
<keyword evidence="1" id="KW-0808">Transferase</keyword>
<sequence>MPIENNTRVINHESTTRYFEHSIDTGLAQLDNQLIRWEVACSIKNCPVEYQHKVINSALPSDPRHLNLSSILPAYYEAEYVYDTQLSSVIDQLETDMKSDPNTSPKDTPIQKLIRSGLVRFAIDLSISDTFLKSKMTNARLATPNELLRTYGSDCWIQVRMCESLLFQIQFIGRRHGVGNEIWQFLHRPIRLYHRVYRSALVKDEFVWFFTSPMGLPRQMHVIDMIEKQMPLDLNRTMKISKFNSRLQLGLSTTTSSIAFTPQQIRRVPDICTNSLRISKELMSQIATKLGLCYVPSAISGRHRVSKAKYLGQQYTWALLEPVGLPNEILLEVWKNEHMDDRPSSTKFLKFQFSVPIYVQSFRRWKEVKCKIVIPRMRIEIKRGKPAQEVLMTDGAAAIGWGAALGIKAALRLDHLPAAYQARILKSKGLWYLSRDLDKDGFWIEIRASQWKGDVIASRNVPDSVFIDAQREAFKTVLDPLTTPDPIRLAQAMEGHGHLVCLKAKRLMTATTSCVRKELDDFGAAWEKYSNRPYNEMEEIVELLKCGFSTRNNRVLERLNIAGELICNKMMNFKIQVGCSATVYVIPDPTGTLKEGEVFLRLSQFKDPKTLLPINILKGDCVVARSPCVLPTDVRKVTAVSNSRLMCYEDVLVCSIQGQKSLLDYLSGGDVVIVIWDDAFTENFINADDSKEVPPMEEYNHYFSDTVALAASGRGASLPTMRVEDFRNLKAMNGTYEREFRRAQLVSIFQPVAFGRYSRMYRVCEYLFGISHPLTMKFGYVYTKCLDATKQGIVLNTEADQAMKQEFDEALGDLARNEIPLPPWTEYIDISKEEGSREWNFDRREPAKFWLPRKPDHILEAIASTSHEERRKFLETLQLLHSESNDPHLSRPWFVFKEQVASSVRHAHTLMRFIESNAIECYKQYKQPSYNDREGDNHISCEAAGRTFWIDGQFDNAIEAVKHDHYSLHFLRGKGKIEYNVLRLCHIRATASELNYQAQSGIHKIGHCPRAFAPEFCQAMMTKISWLPEPAA</sequence>
<dbReference type="VEuPathDB" id="FungiDB:VP01_418g6"/>
<protein>
    <recommendedName>
        <fullName evidence="1">RNA-dependent RNA polymerase</fullName>
        <ecNumber evidence="1">2.7.7.48</ecNumber>
    </recommendedName>
</protein>
<comment type="similarity">
    <text evidence="1">Belongs to the RdRP family.</text>
</comment>
<dbReference type="PANTHER" id="PTHR23079">
    <property type="entry name" value="RNA-DEPENDENT RNA POLYMERASE"/>
    <property type="match status" value="1"/>
</dbReference>
<feature type="domain" description="RDRP core" evidence="2">
    <location>
        <begin position="136"/>
        <end position="307"/>
    </location>
</feature>
<keyword evidence="1" id="KW-0694">RNA-binding</keyword>
<dbReference type="EMBL" id="LAVV01009268">
    <property type="protein sequence ID" value="KNZ50899.1"/>
    <property type="molecule type" value="Genomic_DNA"/>
</dbReference>
<keyword evidence="1" id="KW-0696">RNA-directed RNA polymerase</keyword>
<dbReference type="EC" id="2.7.7.48" evidence="1"/>
<dbReference type="AlphaFoldDB" id="A0A0L6UQU6"/>
<dbReference type="OrthoDB" id="10055769at2759"/>
<comment type="catalytic activity">
    <reaction evidence="1">
        <text>RNA(n) + a ribonucleoside 5'-triphosphate = RNA(n+1) + diphosphate</text>
        <dbReference type="Rhea" id="RHEA:21248"/>
        <dbReference type="Rhea" id="RHEA-COMP:14527"/>
        <dbReference type="Rhea" id="RHEA-COMP:17342"/>
        <dbReference type="ChEBI" id="CHEBI:33019"/>
        <dbReference type="ChEBI" id="CHEBI:61557"/>
        <dbReference type="ChEBI" id="CHEBI:140395"/>
        <dbReference type="EC" id="2.7.7.48"/>
    </reaction>
</comment>
<dbReference type="InterPro" id="IPR057596">
    <property type="entry name" value="RDRP_core"/>
</dbReference>
<proteinExistence type="inferred from homology"/>
<dbReference type="GO" id="GO:0003723">
    <property type="term" value="F:RNA binding"/>
    <property type="evidence" value="ECO:0007669"/>
    <property type="project" value="UniProtKB-KW"/>
</dbReference>
<evidence type="ECO:0000259" key="2">
    <source>
        <dbReference type="Pfam" id="PF05183"/>
    </source>
</evidence>
<dbReference type="GO" id="GO:0031380">
    <property type="term" value="C:nuclear RNA-directed RNA polymerase complex"/>
    <property type="evidence" value="ECO:0007669"/>
    <property type="project" value="TreeGrafter"/>
</dbReference>
<dbReference type="STRING" id="27349.A0A0L6UQU6"/>
<dbReference type="GO" id="GO:0030422">
    <property type="term" value="P:siRNA processing"/>
    <property type="evidence" value="ECO:0007669"/>
    <property type="project" value="TreeGrafter"/>
</dbReference>
<dbReference type="PANTHER" id="PTHR23079:SF55">
    <property type="entry name" value="RNA-DIRECTED RNA POLYMERASE"/>
    <property type="match status" value="1"/>
</dbReference>
<evidence type="ECO:0000256" key="1">
    <source>
        <dbReference type="RuleBase" id="RU363098"/>
    </source>
</evidence>
<keyword evidence="1" id="KW-0548">Nucleotidyltransferase</keyword>
<feature type="domain" description="RDRP core" evidence="2">
    <location>
        <begin position="381"/>
        <end position="800"/>
    </location>
</feature>
<evidence type="ECO:0000313" key="3">
    <source>
        <dbReference type="EMBL" id="KNZ50899.1"/>
    </source>
</evidence>
<organism evidence="3 4">
    <name type="scientific">Puccinia sorghi</name>
    <dbReference type="NCBI Taxonomy" id="27349"/>
    <lineage>
        <taxon>Eukaryota</taxon>
        <taxon>Fungi</taxon>
        <taxon>Dikarya</taxon>
        <taxon>Basidiomycota</taxon>
        <taxon>Pucciniomycotina</taxon>
        <taxon>Pucciniomycetes</taxon>
        <taxon>Pucciniales</taxon>
        <taxon>Pucciniaceae</taxon>
        <taxon>Puccinia</taxon>
    </lineage>
</organism>
<dbReference type="Proteomes" id="UP000037035">
    <property type="component" value="Unassembled WGS sequence"/>
</dbReference>
<gene>
    <name evidence="3" type="ORF">VP01_418g6</name>
</gene>
<dbReference type="GO" id="GO:0003968">
    <property type="term" value="F:RNA-directed RNA polymerase activity"/>
    <property type="evidence" value="ECO:0007669"/>
    <property type="project" value="UniProtKB-KW"/>
</dbReference>
<name>A0A0L6UQU6_9BASI</name>
<comment type="caution">
    <text evidence="3">The sequence shown here is derived from an EMBL/GenBank/DDBJ whole genome shotgun (WGS) entry which is preliminary data.</text>
</comment>
<reference evidence="3 4" key="1">
    <citation type="submission" date="2015-08" db="EMBL/GenBank/DDBJ databases">
        <title>Next Generation Sequencing and Analysis of the Genome of Puccinia sorghi L Schw, the Causal Agent of Maize Common Rust.</title>
        <authorList>
            <person name="Rochi L."/>
            <person name="Burguener G."/>
            <person name="Darino M."/>
            <person name="Turjanski A."/>
            <person name="Kreff E."/>
            <person name="Dieguez M.J."/>
            <person name="Sacco F."/>
        </authorList>
    </citation>
    <scope>NUCLEOTIDE SEQUENCE [LARGE SCALE GENOMIC DNA]</scope>
    <source>
        <strain evidence="3 4">RO10H11247</strain>
    </source>
</reference>
<dbReference type="Pfam" id="PF05183">
    <property type="entry name" value="RdRP"/>
    <property type="match status" value="2"/>
</dbReference>
<dbReference type="InterPro" id="IPR007855">
    <property type="entry name" value="RDRP"/>
</dbReference>
<keyword evidence="4" id="KW-1185">Reference proteome</keyword>